<protein>
    <submittedName>
        <fullName evidence="1">Uncharacterized protein</fullName>
    </submittedName>
</protein>
<evidence type="ECO:0000313" key="1">
    <source>
        <dbReference type="EMBL" id="GMA28715.1"/>
    </source>
</evidence>
<organism evidence="1 2">
    <name type="scientific">Arenivirga flava</name>
    <dbReference type="NCBI Taxonomy" id="1930060"/>
    <lineage>
        <taxon>Bacteria</taxon>
        <taxon>Bacillati</taxon>
        <taxon>Actinomycetota</taxon>
        <taxon>Actinomycetes</taxon>
        <taxon>Micrococcales</taxon>
        <taxon>Microbacteriaceae</taxon>
        <taxon>Arenivirga</taxon>
    </lineage>
</organism>
<reference evidence="1 2" key="1">
    <citation type="journal article" date="2014" name="Int. J. Syst. Evol. Microbiol.">
        <title>Complete genome sequence of Corynebacterium casei LMG S-19264T (=DSM 44701T), isolated from a smear-ripened cheese.</title>
        <authorList>
            <consortium name="US DOE Joint Genome Institute (JGI-PGF)"/>
            <person name="Walter F."/>
            <person name="Albersmeier A."/>
            <person name="Kalinowski J."/>
            <person name="Ruckert C."/>
        </authorList>
    </citation>
    <scope>NUCLEOTIDE SEQUENCE [LARGE SCALE GENOMIC DNA]</scope>
    <source>
        <strain evidence="1 2">NBRC 112289</strain>
    </source>
</reference>
<dbReference type="EMBL" id="BSUL01000001">
    <property type="protein sequence ID" value="GMA28715.1"/>
    <property type="molecule type" value="Genomic_DNA"/>
</dbReference>
<keyword evidence="2" id="KW-1185">Reference proteome</keyword>
<dbReference type="AlphaFoldDB" id="A0AA37ULK0"/>
<accession>A0AA37ULK0</accession>
<comment type="caution">
    <text evidence="1">The sequence shown here is derived from an EMBL/GenBank/DDBJ whole genome shotgun (WGS) entry which is preliminary data.</text>
</comment>
<dbReference type="Proteomes" id="UP001157160">
    <property type="component" value="Unassembled WGS sequence"/>
</dbReference>
<evidence type="ECO:0000313" key="2">
    <source>
        <dbReference type="Proteomes" id="UP001157160"/>
    </source>
</evidence>
<proteinExistence type="predicted"/>
<name>A0AA37ULK0_9MICO</name>
<sequence length="84" mass="8923">MSASTSDLGFDPEDRTTVADTPAVAYEAVVAKLSAEHPELSVVEVEAMVQSENEAHLGGAPLVVPEEVVSNVEELIEERDQADT</sequence>
<gene>
    <name evidence="1" type="ORF">GCM10025874_19680</name>
</gene>